<accession>A0AAV4AU12</accession>
<dbReference type="EMBL" id="BLXT01004129">
    <property type="protein sequence ID" value="GFO09834.1"/>
    <property type="molecule type" value="Genomic_DNA"/>
</dbReference>
<sequence>MSLIFDVNIMYLLLLTVLSLFIVDVVCTVDAGLPDLPLSVPESSNLALWRTAWLPNLYLAHWHFSGSSGQFLGTERRSGTFLVSS</sequence>
<evidence type="ECO:0008006" key="3">
    <source>
        <dbReference type="Google" id="ProtNLM"/>
    </source>
</evidence>
<dbReference type="AlphaFoldDB" id="A0AAV4AU12"/>
<organism evidence="1 2">
    <name type="scientific">Plakobranchus ocellatus</name>
    <dbReference type="NCBI Taxonomy" id="259542"/>
    <lineage>
        <taxon>Eukaryota</taxon>
        <taxon>Metazoa</taxon>
        <taxon>Spiralia</taxon>
        <taxon>Lophotrochozoa</taxon>
        <taxon>Mollusca</taxon>
        <taxon>Gastropoda</taxon>
        <taxon>Heterobranchia</taxon>
        <taxon>Euthyneura</taxon>
        <taxon>Panpulmonata</taxon>
        <taxon>Sacoglossa</taxon>
        <taxon>Placobranchoidea</taxon>
        <taxon>Plakobranchidae</taxon>
        <taxon>Plakobranchus</taxon>
    </lineage>
</organism>
<comment type="caution">
    <text evidence="1">The sequence shown here is derived from an EMBL/GenBank/DDBJ whole genome shotgun (WGS) entry which is preliminary data.</text>
</comment>
<evidence type="ECO:0000313" key="2">
    <source>
        <dbReference type="Proteomes" id="UP000735302"/>
    </source>
</evidence>
<evidence type="ECO:0000313" key="1">
    <source>
        <dbReference type="EMBL" id="GFO09834.1"/>
    </source>
</evidence>
<gene>
    <name evidence="1" type="ORF">PoB_003633900</name>
</gene>
<proteinExistence type="predicted"/>
<keyword evidence="2" id="KW-1185">Reference proteome</keyword>
<protein>
    <recommendedName>
        <fullName evidence="3">Secreted protein</fullName>
    </recommendedName>
</protein>
<dbReference type="Proteomes" id="UP000735302">
    <property type="component" value="Unassembled WGS sequence"/>
</dbReference>
<name>A0AAV4AU12_9GAST</name>
<reference evidence="1 2" key="1">
    <citation type="journal article" date="2021" name="Elife">
        <title>Chloroplast acquisition without the gene transfer in kleptoplastic sea slugs, Plakobranchus ocellatus.</title>
        <authorList>
            <person name="Maeda T."/>
            <person name="Takahashi S."/>
            <person name="Yoshida T."/>
            <person name="Shimamura S."/>
            <person name="Takaki Y."/>
            <person name="Nagai Y."/>
            <person name="Toyoda A."/>
            <person name="Suzuki Y."/>
            <person name="Arimoto A."/>
            <person name="Ishii H."/>
            <person name="Satoh N."/>
            <person name="Nishiyama T."/>
            <person name="Hasebe M."/>
            <person name="Maruyama T."/>
            <person name="Minagawa J."/>
            <person name="Obokata J."/>
            <person name="Shigenobu S."/>
        </authorList>
    </citation>
    <scope>NUCLEOTIDE SEQUENCE [LARGE SCALE GENOMIC DNA]</scope>
</reference>